<dbReference type="SUPFAM" id="SSF51182">
    <property type="entry name" value="RmlC-like cupins"/>
    <property type="match status" value="1"/>
</dbReference>
<evidence type="ECO:0000259" key="2">
    <source>
        <dbReference type="Pfam" id="PF00190"/>
    </source>
</evidence>
<comment type="caution">
    <text evidence="3">The sequence shown here is derived from an EMBL/GenBank/DDBJ whole genome shotgun (WGS) entry which is preliminary data.</text>
</comment>
<sequence>MGLVHFQYNADTQKPATAVSAFGSANAGTVSLPVTLFTTSIDDTILAKSFKTDVATVQALKTGLAPKP</sequence>
<reference evidence="3" key="1">
    <citation type="journal article" date="2022" name="Plant J.">
        <title>Strategies of tolerance reflected in two North American maple genomes.</title>
        <authorList>
            <person name="McEvoy S.L."/>
            <person name="Sezen U.U."/>
            <person name="Trouern-Trend A."/>
            <person name="McMahon S.M."/>
            <person name="Schaberg P.G."/>
            <person name="Yang J."/>
            <person name="Wegrzyn J.L."/>
            <person name="Swenson N.G."/>
        </authorList>
    </citation>
    <scope>NUCLEOTIDE SEQUENCE</scope>
    <source>
        <strain evidence="3">91603</strain>
    </source>
</reference>
<dbReference type="PANTHER" id="PTHR31238">
    <property type="entry name" value="GERMIN-LIKE PROTEIN SUBFAMILY 3 MEMBER 3"/>
    <property type="match status" value="1"/>
</dbReference>
<dbReference type="AlphaFoldDB" id="A0AAD5JNJ4"/>
<evidence type="ECO:0000256" key="1">
    <source>
        <dbReference type="ARBA" id="ARBA00022729"/>
    </source>
</evidence>
<organism evidence="3 4">
    <name type="scientific">Acer negundo</name>
    <name type="common">Box elder</name>
    <dbReference type="NCBI Taxonomy" id="4023"/>
    <lineage>
        <taxon>Eukaryota</taxon>
        <taxon>Viridiplantae</taxon>
        <taxon>Streptophyta</taxon>
        <taxon>Embryophyta</taxon>
        <taxon>Tracheophyta</taxon>
        <taxon>Spermatophyta</taxon>
        <taxon>Magnoliopsida</taxon>
        <taxon>eudicotyledons</taxon>
        <taxon>Gunneridae</taxon>
        <taxon>Pentapetalae</taxon>
        <taxon>rosids</taxon>
        <taxon>malvids</taxon>
        <taxon>Sapindales</taxon>
        <taxon>Sapindaceae</taxon>
        <taxon>Hippocastanoideae</taxon>
        <taxon>Acereae</taxon>
        <taxon>Acer</taxon>
    </lineage>
</organism>
<protein>
    <recommendedName>
        <fullName evidence="2">Cupin type-1 domain-containing protein</fullName>
    </recommendedName>
</protein>
<proteinExistence type="predicted"/>
<evidence type="ECO:0000313" key="4">
    <source>
        <dbReference type="Proteomes" id="UP001064489"/>
    </source>
</evidence>
<keyword evidence="1" id="KW-0732">Signal</keyword>
<keyword evidence="4" id="KW-1185">Reference proteome</keyword>
<dbReference type="InterPro" id="IPR011051">
    <property type="entry name" value="RmlC_Cupin_sf"/>
</dbReference>
<name>A0AAD5JNJ4_ACENE</name>
<evidence type="ECO:0000313" key="3">
    <source>
        <dbReference type="EMBL" id="KAI9196912.1"/>
    </source>
</evidence>
<gene>
    <name evidence="3" type="ORF">LWI28_028044</name>
</gene>
<dbReference type="Proteomes" id="UP001064489">
    <property type="component" value="Chromosome 1"/>
</dbReference>
<dbReference type="InterPro" id="IPR014710">
    <property type="entry name" value="RmlC-like_jellyroll"/>
</dbReference>
<dbReference type="Gene3D" id="2.60.120.10">
    <property type="entry name" value="Jelly Rolls"/>
    <property type="match status" value="1"/>
</dbReference>
<reference evidence="3" key="2">
    <citation type="submission" date="2023-02" db="EMBL/GenBank/DDBJ databases">
        <authorList>
            <person name="Swenson N.G."/>
            <person name="Wegrzyn J.L."/>
            <person name="Mcevoy S.L."/>
        </authorList>
    </citation>
    <scope>NUCLEOTIDE SEQUENCE</scope>
    <source>
        <strain evidence="3">91603</strain>
        <tissue evidence="3">Leaf</tissue>
    </source>
</reference>
<accession>A0AAD5JNJ4</accession>
<feature type="domain" description="Cupin type-1" evidence="2">
    <location>
        <begin position="2"/>
        <end position="57"/>
    </location>
</feature>
<dbReference type="EMBL" id="JAJSOW010000003">
    <property type="protein sequence ID" value="KAI9196912.1"/>
    <property type="molecule type" value="Genomic_DNA"/>
</dbReference>
<dbReference type="Pfam" id="PF00190">
    <property type="entry name" value="Cupin_1"/>
    <property type="match status" value="1"/>
</dbReference>
<dbReference type="InterPro" id="IPR006045">
    <property type="entry name" value="Cupin_1"/>
</dbReference>